<dbReference type="InterPro" id="IPR009431">
    <property type="entry name" value="NSG"/>
</dbReference>
<dbReference type="GO" id="GO:0016197">
    <property type="term" value="P:endosomal transport"/>
    <property type="evidence" value="ECO:0007669"/>
    <property type="project" value="TreeGrafter"/>
</dbReference>
<keyword evidence="4 9" id="KW-0812">Transmembrane</keyword>
<evidence type="ECO:0000256" key="6">
    <source>
        <dbReference type="ARBA" id="ARBA00023136"/>
    </source>
</evidence>
<feature type="compositionally biased region" description="Basic and acidic residues" evidence="8">
    <location>
        <begin position="9"/>
        <end position="20"/>
    </location>
</feature>
<dbReference type="AlphaFoldDB" id="A0A8C4N9I4"/>
<dbReference type="Ensembl" id="ENSEBUT00000003824.1">
    <property type="protein sequence ID" value="ENSEBUP00000003453.1"/>
    <property type="gene ID" value="ENSEBUG00000002516.1"/>
</dbReference>
<feature type="transmembrane region" description="Helical" evidence="9">
    <location>
        <begin position="79"/>
        <end position="99"/>
    </location>
</feature>
<accession>A0A8C4N9I4</accession>
<comment type="subcellular location">
    <subcellularLocation>
        <location evidence="1">Cytoplasmic vesicle membrane</location>
    </subcellularLocation>
    <subcellularLocation>
        <location evidence="2">Membrane</location>
        <topology evidence="2">Single-pass membrane protein</topology>
    </subcellularLocation>
</comment>
<reference evidence="10" key="1">
    <citation type="submission" date="2025-08" db="UniProtKB">
        <authorList>
            <consortium name="Ensembl"/>
        </authorList>
    </citation>
    <scope>IDENTIFICATION</scope>
</reference>
<keyword evidence="11" id="KW-1185">Reference proteome</keyword>
<dbReference type="Pfam" id="PF06387">
    <property type="entry name" value="Calcyon"/>
    <property type="match status" value="1"/>
</dbReference>
<evidence type="ECO:0000256" key="3">
    <source>
        <dbReference type="ARBA" id="ARBA00007767"/>
    </source>
</evidence>
<protein>
    <submittedName>
        <fullName evidence="10">Calcyon neuron-specific vesicular protein</fullName>
    </submittedName>
</protein>
<evidence type="ECO:0000313" key="11">
    <source>
        <dbReference type="Proteomes" id="UP000694388"/>
    </source>
</evidence>
<proteinExistence type="inferred from homology"/>
<dbReference type="OMA" id="HNRCIPA"/>
<feature type="region of interest" description="Disordered" evidence="8">
    <location>
        <begin position="1"/>
        <end position="47"/>
    </location>
</feature>
<evidence type="ECO:0000256" key="2">
    <source>
        <dbReference type="ARBA" id="ARBA00004167"/>
    </source>
</evidence>
<evidence type="ECO:0000256" key="7">
    <source>
        <dbReference type="ARBA" id="ARBA00023329"/>
    </source>
</evidence>
<keyword evidence="5 9" id="KW-1133">Transmembrane helix</keyword>
<dbReference type="GO" id="GO:0030659">
    <property type="term" value="C:cytoplasmic vesicle membrane"/>
    <property type="evidence" value="ECO:0007669"/>
    <property type="project" value="UniProtKB-SubCell"/>
</dbReference>
<dbReference type="GeneTree" id="ENSGT00390000000483"/>
<dbReference type="GO" id="GO:0032051">
    <property type="term" value="F:clathrin light chain binding"/>
    <property type="evidence" value="ECO:0007669"/>
    <property type="project" value="InterPro"/>
</dbReference>
<evidence type="ECO:0000256" key="1">
    <source>
        <dbReference type="ARBA" id="ARBA00004156"/>
    </source>
</evidence>
<dbReference type="PANTHER" id="PTHR28546">
    <property type="entry name" value="NEURONAL VESICLE TRAFFICKING-ASSOCIATED PROTEIN 2-RELATED"/>
    <property type="match status" value="1"/>
</dbReference>
<reference evidence="10" key="2">
    <citation type="submission" date="2025-09" db="UniProtKB">
        <authorList>
            <consortium name="Ensembl"/>
        </authorList>
    </citation>
    <scope>IDENTIFICATION</scope>
</reference>
<evidence type="ECO:0000256" key="4">
    <source>
        <dbReference type="ARBA" id="ARBA00022692"/>
    </source>
</evidence>
<name>A0A8C4N9I4_EPTBU</name>
<keyword evidence="7" id="KW-0968">Cytoplasmic vesicle</keyword>
<evidence type="ECO:0000256" key="8">
    <source>
        <dbReference type="SAM" id="MobiDB-lite"/>
    </source>
</evidence>
<sequence length="172" mass="18982">MVQLGNVQGKDDKHTSKDDGDTQTDTAPLLTSLDASQLEQNTSEKEKVKTRTDFDPKKFHRIAELAIDIGDGVSEKFKMAVLVFFALAFLSCIVFLVVYKVYRYDQACPEGFLIKHDRCIPAASLRNAGRGSLDARFYSLVSPSSSHSDLPRSISPWIASLLTHKKHHGGAG</sequence>
<evidence type="ECO:0000313" key="10">
    <source>
        <dbReference type="Ensembl" id="ENSEBUP00000003453.1"/>
    </source>
</evidence>
<dbReference type="GO" id="GO:0048268">
    <property type="term" value="P:clathrin coat assembly"/>
    <property type="evidence" value="ECO:0007669"/>
    <property type="project" value="InterPro"/>
</dbReference>
<keyword evidence="6 9" id="KW-0472">Membrane</keyword>
<evidence type="ECO:0000256" key="5">
    <source>
        <dbReference type="ARBA" id="ARBA00022989"/>
    </source>
</evidence>
<comment type="similarity">
    <text evidence="3">Belongs to the NSG family.</text>
</comment>
<dbReference type="GO" id="GO:0005768">
    <property type="term" value="C:endosome"/>
    <property type="evidence" value="ECO:0007669"/>
    <property type="project" value="TreeGrafter"/>
</dbReference>
<organism evidence="10 11">
    <name type="scientific">Eptatretus burgeri</name>
    <name type="common">Inshore hagfish</name>
    <dbReference type="NCBI Taxonomy" id="7764"/>
    <lineage>
        <taxon>Eukaryota</taxon>
        <taxon>Metazoa</taxon>
        <taxon>Chordata</taxon>
        <taxon>Craniata</taxon>
        <taxon>Vertebrata</taxon>
        <taxon>Cyclostomata</taxon>
        <taxon>Myxini</taxon>
        <taxon>Myxiniformes</taxon>
        <taxon>Myxinidae</taxon>
        <taxon>Eptatretinae</taxon>
        <taxon>Eptatretus</taxon>
    </lineage>
</organism>
<dbReference type="Proteomes" id="UP000694388">
    <property type="component" value="Unplaced"/>
</dbReference>
<evidence type="ECO:0000256" key="9">
    <source>
        <dbReference type="SAM" id="Phobius"/>
    </source>
</evidence>